<dbReference type="PANTHER" id="PTHR11017:SF479">
    <property type="entry name" value="DISEASE RESISTANCE PROTEIN (TIR-NBS-LRR CLASS) FAMILY"/>
    <property type="match status" value="1"/>
</dbReference>
<dbReference type="OrthoDB" id="1066808at2759"/>
<dbReference type="InterPro" id="IPR027417">
    <property type="entry name" value="P-loop_NTPase"/>
</dbReference>
<dbReference type="AlphaFoldDB" id="A0A087GNY8"/>
<dbReference type="OMA" id="NRIATYH"/>
<evidence type="ECO:0000313" key="6">
    <source>
        <dbReference type="EMBL" id="KFK31590.1"/>
    </source>
</evidence>
<dbReference type="Pfam" id="PF01582">
    <property type="entry name" value="TIR"/>
    <property type="match status" value="1"/>
</dbReference>
<dbReference type="InterPro" id="IPR008978">
    <property type="entry name" value="HSP20-like_chaperone"/>
</dbReference>
<dbReference type="PROSITE" id="PS51048">
    <property type="entry name" value="SGS"/>
    <property type="match status" value="1"/>
</dbReference>
<dbReference type="CDD" id="cd06466">
    <property type="entry name" value="p23_CS_SGT1_like"/>
    <property type="match status" value="1"/>
</dbReference>
<dbReference type="EMBL" id="CM002874">
    <property type="protein sequence ID" value="KFK31590.1"/>
    <property type="molecule type" value="Genomic_DNA"/>
</dbReference>
<dbReference type="PRINTS" id="PR00364">
    <property type="entry name" value="DISEASERSIST"/>
</dbReference>
<dbReference type="Pfam" id="PF05002">
    <property type="entry name" value="SGS"/>
    <property type="match status" value="1"/>
</dbReference>
<dbReference type="eggNOG" id="KOG1309">
    <property type="taxonomic scope" value="Eukaryota"/>
</dbReference>
<dbReference type="PANTHER" id="PTHR11017">
    <property type="entry name" value="LEUCINE-RICH REPEAT-CONTAINING PROTEIN"/>
    <property type="match status" value="1"/>
</dbReference>
<name>A0A087GNY8_ARAAL</name>
<gene>
    <name evidence="6" type="ordered locus">AALP_Aa6g132400</name>
</gene>
<dbReference type="InterPro" id="IPR058192">
    <property type="entry name" value="WHD_ROQ1-like"/>
</dbReference>
<dbReference type="SUPFAM" id="SSF52200">
    <property type="entry name" value="Toll/Interleukin receptor TIR domain"/>
    <property type="match status" value="1"/>
</dbReference>
<dbReference type="InterPro" id="IPR000157">
    <property type="entry name" value="TIR_dom"/>
</dbReference>
<evidence type="ECO:0000256" key="2">
    <source>
        <dbReference type="ARBA" id="ARBA00022737"/>
    </source>
</evidence>
<evidence type="ECO:0000259" key="5">
    <source>
        <dbReference type="PROSITE" id="PS51203"/>
    </source>
</evidence>
<dbReference type="SUPFAM" id="SSF49764">
    <property type="entry name" value="HSP20-like chaperones"/>
    <property type="match status" value="1"/>
</dbReference>
<dbReference type="Proteomes" id="UP000029120">
    <property type="component" value="Chromosome 6"/>
</dbReference>
<dbReference type="SUPFAM" id="SSF52540">
    <property type="entry name" value="P-loop containing nucleoside triphosphate hydrolases"/>
    <property type="match status" value="1"/>
</dbReference>
<accession>A0A087GNY8</accession>
<dbReference type="InterPro" id="IPR035897">
    <property type="entry name" value="Toll_tir_struct_dom_sf"/>
</dbReference>
<organism evidence="6 7">
    <name type="scientific">Arabis alpina</name>
    <name type="common">Alpine rock-cress</name>
    <dbReference type="NCBI Taxonomy" id="50452"/>
    <lineage>
        <taxon>Eukaryota</taxon>
        <taxon>Viridiplantae</taxon>
        <taxon>Streptophyta</taxon>
        <taxon>Embryophyta</taxon>
        <taxon>Tracheophyta</taxon>
        <taxon>Spermatophyta</taxon>
        <taxon>Magnoliopsida</taxon>
        <taxon>eudicotyledons</taxon>
        <taxon>Gunneridae</taxon>
        <taxon>Pentapetalae</taxon>
        <taxon>rosids</taxon>
        <taxon>malvids</taxon>
        <taxon>Brassicales</taxon>
        <taxon>Brassicaceae</taxon>
        <taxon>Arabideae</taxon>
        <taxon>Arabis</taxon>
    </lineage>
</organism>
<dbReference type="InterPro" id="IPR044974">
    <property type="entry name" value="Disease_R_plants"/>
</dbReference>
<sequence length="953" mass="108432">MTDSEKAEQIVYISCLDEIRYSFVSHLSDALRRKGIVVFVDSDDLLSNEAQAMVKRARVSVMVLTGNLEPTTACLIKLVNVIRCQRNHDQVVVPVCYGIGTHERGWLDSLLKFSGSSQGHQSRKECSDSKLVKEIVRDVYEKLFYMERIGIYPKLLEIENIIRKQPLGIRCLGIWGMPGIGKTTLAKAVFDQMSCEYDAYCFIEDYDRVIREKESFLGWFDWFGPESLIIITSRDKQVFCLCQVDQIYEVHGLNEKEALQLFFLSASIKDMAEQNLHELSMKVIKYANGNPLALNIYGRELKENRVRMHNLTQYVGREIINGETVQIERRSRLWEPSSIKYLLEETEHKVNVEPKTIIQRAQGTEEIEGMFLDTSNLSFDAKPAAFQNMLNLRLLKIYCSDPEAHPVINFPKGIHSLPKELRLLHWEHYPLQSLPPSFDPMHLVEINMPYSQLQTLWDGTKNLETLRTIRLCHSQQLVDIGDLSKAENLEVVDLQGCPKLQSFPATGNSHNRIATYHCVSNLEHSDLERLKSLMTMGLSSTQDLVLETVQGFPRNVKELYLAGTALPMHYTFSNCFDLSPQAVNDFLVKVLVNVKHMPREHQQEPNRALAFSFCAPSHVNHNSNSTLDLQLGSSVMTQLNTSWRNTLVGFTMLVEVAFSEDYYNASDKALFLYIACLFNDDDVDLVAPLIARIDLDISSGLKALANSSVIHVSSNRQIVMHSWLRNMGKEILHKESIMEAEVSSPAAPAKPMFRHEYYQTPEKVVVTIFTNGILPKQNINVEFGVQILSVVINVASEEAYYLQLRLFKKIIPEKCRYEVLSTKVQIHLAKAEIITWASLDYGKEQAILPKPNVASAVSQKPVYPSSKPGKKFWDELEAEAKKQEKDEKLDGDAAMTKFIIDVYQNADEDLRRAKNKSFAESNRTVLSTNWKEVGAKKVESTPPAGMVIKKWEC</sequence>
<evidence type="ECO:0000256" key="1">
    <source>
        <dbReference type="ARBA" id="ARBA00022614"/>
    </source>
</evidence>
<evidence type="ECO:0000313" key="7">
    <source>
        <dbReference type="Proteomes" id="UP000029120"/>
    </source>
</evidence>
<dbReference type="PROSITE" id="PS51203">
    <property type="entry name" value="CS"/>
    <property type="match status" value="1"/>
</dbReference>
<proteinExistence type="predicted"/>
<dbReference type="SMART" id="SM00255">
    <property type="entry name" value="TIR"/>
    <property type="match status" value="1"/>
</dbReference>
<dbReference type="InterPro" id="IPR011713">
    <property type="entry name" value="Leu-rich_rpt_3"/>
</dbReference>
<keyword evidence="2" id="KW-0677">Repeat</keyword>
<dbReference type="GO" id="GO:0043531">
    <property type="term" value="F:ADP binding"/>
    <property type="evidence" value="ECO:0007669"/>
    <property type="project" value="InterPro"/>
</dbReference>
<dbReference type="GO" id="GO:0006952">
    <property type="term" value="P:defense response"/>
    <property type="evidence" value="ECO:0007669"/>
    <property type="project" value="InterPro"/>
</dbReference>
<feature type="domain" description="TIR" evidence="3">
    <location>
        <begin position="5"/>
        <end position="143"/>
    </location>
</feature>
<evidence type="ECO:0000259" key="3">
    <source>
        <dbReference type="PROSITE" id="PS50104"/>
    </source>
</evidence>
<dbReference type="Pfam" id="PF07725">
    <property type="entry name" value="LRR_3"/>
    <property type="match status" value="1"/>
</dbReference>
<keyword evidence="7" id="KW-1185">Reference proteome</keyword>
<dbReference type="Gene3D" id="1.10.8.430">
    <property type="entry name" value="Helical domain of apoptotic protease-activating factors"/>
    <property type="match status" value="1"/>
</dbReference>
<dbReference type="Gene3D" id="3.80.10.10">
    <property type="entry name" value="Ribonuclease Inhibitor"/>
    <property type="match status" value="1"/>
</dbReference>
<dbReference type="InterPro" id="IPR007052">
    <property type="entry name" value="CS_dom"/>
</dbReference>
<dbReference type="GO" id="GO:0007165">
    <property type="term" value="P:signal transduction"/>
    <property type="evidence" value="ECO:0007669"/>
    <property type="project" value="InterPro"/>
</dbReference>
<keyword evidence="1" id="KW-0433">Leucine-rich repeat</keyword>
<feature type="domain" description="SGS" evidence="4">
    <location>
        <begin position="862"/>
        <end position="953"/>
    </location>
</feature>
<dbReference type="PROSITE" id="PS50104">
    <property type="entry name" value="TIR"/>
    <property type="match status" value="1"/>
</dbReference>
<reference evidence="7" key="1">
    <citation type="journal article" date="2015" name="Nat. Plants">
        <title>Genome expansion of Arabis alpina linked with retrotransposition and reduced symmetric DNA methylation.</title>
        <authorList>
            <person name="Willing E.M."/>
            <person name="Rawat V."/>
            <person name="Mandakova T."/>
            <person name="Maumus F."/>
            <person name="James G.V."/>
            <person name="Nordstroem K.J."/>
            <person name="Becker C."/>
            <person name="Warthmann N."/>
            <person name="Chica C."/>
            <person name="Szarzynska B."/>
            <person name="Zytnicki M."/>
            <person name="Albani M.C."/>
            <person name="Kiefer C."/>
            <person name="Bergonzi S."/>
            <person name="Castaings L."/>
            <person name="Mateos J.L."/>
            <person name="Berns M.C."/>
            <person name="Bujdoso N."/>
            <person name="Piofczyk T."/>
            <person name="de Lorenzo L."/>
            <person name="Barrero-Sicilia C."/>
            <person name="Mateos I."/>
            <person name="Piednoel M."/>
            <person name="Hagmann J."/>
            <person name="Chen-Min-Tao R."/>
            <person name="Iglesias-Fernandez R."/>
            <person name="Schuster S.C."/>
            <person name="Alonso-Blanco C."/>
            <person name="Roudier F."/>
            <person name="Carbonero P."/>
            <person name="Paz-Ares J."/>
            <person name="Davis S.J."/>
            <person name="Pecinka A."/>
            <person name="Quesneville H."/>
            <person name="Colot V."/>
            <person name="Lysak M.A."/>
            <person name="Weigel D."/>
            <person name="Coupland G."/>
            <person name="Schneeberger K."/>
        </authorList>
    </citation>
    <scope>NUCLEOTIDE SEQUENCE [LARGE SCALE GENOMIC DNA]</scope>
    <source>
        <strain evidence="7">cv. Pajares</strain>
    </source>
</reference>
<dbReference type="InterPro" id="IPR007699">
    <property type="entry name" value="SGS_dom"/>
</dbReference>
<protein>
    <recommendedName>
        <fullName evidence="8">CS domain-containing protein</fullName>
    </recommendedName>
</protein>
<dbReference type="InterPro" id="IPR032675">
    <property type="entry name" value="LRR_dom_sf"/>
</dbReference>
<dbReference type="Pfam" id="PF23282">
    <property type="entry name" value="WHD_ROQ1"/>
    <property type="match status" value="1"/>
</dbReference>
<dbReference type="Gramene" id="KFK31590">
    <property type="protein sequence ID" value="KFK31590"/>
    <property type="gene ID" value="AALP_AA6G132400"/>
</dbReference>
<dbReference type="SUPFAM" id="SSF52058">
    <property type="entry name" value="L domain-like"/>
    <property type="match status" value="1"/>
</dbReference>
<evidence type="ECO:0008006" key="8">
    <source>
        <dbReference type="Google" id="ProtNLM"/>
    </source>
</evidence>
<dbReference type="Pfam" id="PF04969">
    <property type="entry name" value="CS"/>
    <property type="match status" value="1"/>
</dbReference>
<dbReference type="Gene3D" id="3.40.50.10140">
    <property type="entry name" value="Toll/interleukin-1 receptor homology (TIR) domain"/>
    <property type="match status" value="1"/>
</dbReference>
<feature type="domain" description="CS" evidence="5">
    <location>
        <begin position="750"/>
        <end position="840"/>
    </location>
</feature>
<dbReference type="Gene3D" id="2.60.40.790">
    <property type="match status" value="1"/>
</dbReference>
<dbReference type="InterPro" id="IPR042197">
    <property type="entry name" value="Apaf_helical"/>
</dbReference>
<dbReference type="Gene3D" id="3.40.50.300">
    <property type="entry name" value="P-loop containing nucleotide triphosphate hydrolases"/>
    <property type="match status" value="1"/>
</dbReference>
<evidence type="ECO:0000259" key="4">
    <source>
        <dbReference type="PROSITE" id="PS51048"/>
    </source>
</evidence>